<keyword evidence="4 11" id="KW-0812">Transmembrane</keyword>
<feature type="binding site" evidence="10">
    <location>
        <position position="294"/>
    </location>
    <ligand>
        <name>Mn(2+)</name>
        <dbReference type="ChEBI" id="CHEBI:29035"/>
    </ligand>
</feature>
<gene>
    <name evidence="13" type="ORF">NC799_07505</name>
</gene>
<evidence type="ECO:0000256" key="8">
    <source>
        <dbReference type="PIRSR" id="PIRSR005091-1"/>
    </source>
</evidence>
<accession>A0A9X3WDK5</accession>
<dbReference type="Gene3D" id="3.40.720.10">
    <property type="entry name" value="Alkaline Phosphatase, subunit A"/>
    <property type="match status" value="1"/>
</dbReference>
<dbReference type="RefSeq" id="WP_272445780.1">
    <property type="nucleotide sequence ID" value="NZ_JAMQKC010000004.1"/>
</dbReference>
<evidence type="ECO:0000259" key="12">
    <source>
        <dbReference type="Pfam" id="PF00884"/>
    </source>
</evidence>
<comment type="subcellular location">
    <subcellularLocation>
        <location evidence="1">Cell membrane</location>
        <topology evidence="1">Multi-pass membrane protein</topology>
    </subcellularLocation>
</comment>
<evidence type="ECO:0000256" key="7">
    <source>
        <dbReference type="PIRNR" id="PIRNR005091"/>
    </source>
</evidence>
<comment type="similarity">
    <text evidence="2 7">Belongs to the LTA synthase family.</text>
</comment>
<protein>
    <submittedName>
        <fullName evidence="13">LTA synthase family protein</fullName>
    </submittedName>
</protein>
<comment type="caution">
    <text evidence="13">The sequence shown here is derived from an EMBL/GenBank/DDBJ whole genome shotgun (WGS) entry which is preliminary data.</text>
</comment>
<dbReference type="PANTHER" id="PTHR47371:SF1">
    <property type="entry name" value="LIPOTEICHOIC ACID SYNTHASE-LIKE YQGS"/>
    <property type="match status" value="1"/>
</dbReference>
<reference evidence="13" key="1">
    <citation type="submission" date="2022-06" db="EMBL/GenBank/DDBJ databases">
        <title>Aquibacillus sp. a new bacterium isolated from soil saline samples.</title>
        <authorList>
            <person name="Galisteo C."/>
            <person name="De La Haba R."/>
            <person name="Sanchez-Porro C."/>
            <person name="Ventosa A."/>
        </authorList>
    </citation>
    <scope>NUCLEOTIDE SEQUENCE</scope>
    <source>
        <strain evidence="13">3ASR75-54</strain>
    </source>
</reference>
<dbReference type="SUPFAM" id="SSF53649">
    <property type="entry name" value="Alkaline phosphatase-like"/>
    <property type="match status" value="1"/>
</dbReference>
<keyword evidence="9" id="KW-0479">Metal-binding</keyword>
<feature type="binding site" evidence="10">
    <location>
        <position position="469"/>
    </location>
    <ligand>
        <name>Mn(2+)</name>
        <dbReference type="ChEBI" id="CHEBI:29035"/>
    </ligand>
</feature>
<feature type="active site" evidence="8">
    <location>
        <position position="294"/>
    </location>
</feature>
<keyword evidence="5 11" id="KW-1133">Transmembrane helix</keyword>
<keyword evidence="9" id="KW-0464">Manganese</keyword>
<keyword evidence="14" id="KW-1185">Reference proteome</keyword>
<proteinExistence type="inferred from homology"/>
<dbReference type="PANTHER" id="PTHR47371">
    <property type="entry name" value="LIPOTEICHOIC ACID SYNTHASE"/>
    <property type="match status" value="1"/>
</dbReference>
<feature type="transmembrane region" description="Helical" evidence="11">
    <location>
        <begin position="9"/>
        <end position="29"/>
    </location>
</feature>
<feature type="transmembrane region" description="Helical" evidence="11">
    <location>
        <begin position="151"/>
        <end position="168"/>
    </location>
</feature>
<evidence type="ECO:0000256" key="5">
    <source>
        <dbReference type="ARBA" id="ARBA00022989"/>
    </source>
</evidence>
<evidence type="ECO:0000313" key="13">
    <source>
        <dbReference type="EMBL" id="MDC3416763.1"/>
    </source>
</evidence>
<evidence type="ECO:0000256" key="2">
    <source>
        <dbReference type="ARBA" id="ARBA00009983"/>
    </source>
</evidence>
<evidence type="ECO:0000256" key="3">
    <source>
        <dbReference type="ARBA" id="ARBA00022475"/>
    </source>
</evidence>
<organism evidence="13 14">
    <name type="scientific">Aquibacillus salsiterrae</name>
    <dbReference type="NCBI Taxonomy" id="2950439"/>
    <lineage>
        <taxon>Bacteria</taxon>
        <taxon>Bacillati</taxon>
        <taxon>Bacillota</taxon>
        <taxon>Bacilli</taxon>
        <taxon>Bacillales</taxon>
        <taxon>Bacillaceae</taxon>
        <taxon>Aquibacillus</taxon>
    </lineage>
</organism>
<evidence type="ECO:0000256" key="11">
    <source>
        <dbReference type="SAM" id="Phobius"/>
    </source>
</evidence>
<feature type="transmembrane region" description="Helical" evidence="11">
    <location>
        <begin position="73"/>
        <end position="92"/>
    </location>
</feature>
<dbReference type="InterPro" id="IPR017850">
    <property type="entry name" value="Alkaline_phosphatase_core_sf"/>
</dbReference>
<keyword evidence="6 7" id="KW-0472">Membrane</keyword>
<dbReference type="GO" id="GO:0005886">
    <property type="term" value="C:plasma membrane"/>
    <property type="evidence" value="ECO:0007669"/>
    <property type="project" value="UniProtKB-SubCell"/>
</dbReference>
<dbReference type="PIRSF" id="PIRSF005091">
    <property type="entry name" value="Mmb_sulf_HI1246"/>
    <property type="match status" value="1"/>
</dbReference>
<feature type="binding site" evidence="9">
    <location>
        <position position="409"/>
    </location>
    <ligand>
        <name>substrate</name>
    </ligand>
</feature>
<feature type="transmembrane region" description="Helical" evidence="11">
    <location>
        <begin position="41"/>
        <end position="61"/>
    </location>
</feature>
<dbReference type="Pfam" id="PF00884">
    <property type="entry name" value="Sulfatase"/>
    <property type="match status" value="1"/>
</dbReference>
<feature type="binding site" evidence="10">
    <location>
        <position position="250"/>
    </location>
    <ligand>
        <name>Mn(2+)</name>
        <dbReference type="ChEBI" id="CHEBI:29035"/>
    </ligand>
</feature>
<evidence type="ECO:0000256" key="6">
    <source>
        <dbReference type="ARBA" id="ARBA00023136"/>
    </source>
</evidence>
<keyword evidence="3 7" id="KW-1003">Cell membrane</keyword>
<evidence type="ECO:0000256" key="10">
    <source>
        <dbReference type="PIRSR" id="PIRSR005091-3"/>
    </source>
</evidence>
<feature type="domain" description="Sulfatase N-terminal" evidence="12">
    <location>
        <begin position="242"/>
        <end position="534"/>
    </location>
</feature>
<evidence type="ECO:0000256" key="4">
    <source>
        <dbReference type="ARBA" id="ARBA00022692"/>
    </source>
</evidence>
<dbReference type="CDD" id="cd16015">
    <property type="entry name" value="LTA_synthase"/>
    <property type="match status" value="1"/>
</dbReference>
<dbReference type="GO" id="GO:0046872">
    <property type="term" value="F:metal ion binding"/>
    <property type="evidence" value="ECO:0007669"/>
    <property type="project" value="UniProtKB-KW"/>
</dbReference>
<dbReference type="Proteomes" id="UP001145069">
    <property type="component" value="Unassembled WGS sequence"/>
</dbReference>
<sequence length="627" mass="72098">MNRKRDGQSLFVLASLLFGIKTYMMYRFMFGLQLDNGLEEILLFINPLVSAYLVFSLSVLFEAKKRQMALIRYATIIGTLILYFNLVFYRSFTDFITIPQLFQLSNMGDLGSSILSLMKPYDLLLILDVGLIWFLSRNEKMAVSFNKKEKTTAIAVAIMLLFGNLILAEIERPQLFTRGFDRQYIIKNVGLFNYHIYDVIVNSKVSSQRVFADKSELSDIKDYVETIRTDEKTDMLGAAKGKNVIFISSESMQNFVINREVNGQEITPFLNSLVEDEDTFYFENFYQQTMQGRTSDSEFLVENSLYPLPRGAVFFTNGQNKYNAMPQLLKDQGYYTSVFHANNKSFWNRNQMYDNIGYDYFYGQDSYQITEQNSVGWGLKDKAFFKQSIKYLQSLDQPFYTKFISLTNHFPFELGEEDRSIEPYDSGSKTLNNYFPTVRYADEAFEQFFNQLKDAGLYEDSIIVIMGDHYGISENHYNALSGYLGKDEITPYDDINLQRVPLFIHIPGSGKGKVMSEVAGQIDVKPTLLNLLGVENRNDIYFGNDLFAKDRKGYVALRNGDFVSDDYISTAGICYDRESGEPLSDGSGIGDSRENPCQPIQEKVKKELSYSDSIIYGDLFRFTNFEE</sequence>
<evidence type="ECO:0000313" key="14">
    <source>
        <dbReference type="Proteomes" id="UP001145069"/>
    </source>
</evidence>
<feature type="binding site" evidence="10">
    <location>
        <position position="468"/>
    </location>
    <ligand>
        <name>Mn(2+)</name>
        <dbReference type="ChEBI" id="CHEBI:29035"/>
    </ligand>
</feature>
<name>A0A9X3WDK5_9BACI</name>
<evidence type="ECO:0000256" key="9">
    <source>
        <dbReference type="PIRSR" id="PIRSR005091-2"/>
    </source>
</evidence>
<dbReference type="EMBL" id="JAMQKC010000004">
    <property type="protein sequence ID" value="MDC3416763.1"/>
    <property type="molecule type" value="Genomic_DNA"/>
</dbReference>
<evidence type="ECO:0000256" key="1">
    <source>
        <dbReference type="ARBA" id="ARBA00004651"/>
    </source>
</evidence>
<dbReference type="InterPro" id="IPR000917">
    <property type="entry name" value="Sulfatase_N"/>
</dbReference>
<dbReference type="InterPro" id="IPR050448">
    <property type="entry name" value="OpgB/LTA_synthase_biosynth"/>
</dbReference>
<dbReference type="Gene3D" id="3.30.1120.170">
    <property type="match status" value="1"/>
</dbReference>
<feature type="transmembrane region" description="Helical" evidence="11">
    <location>
        <begin position="112"/>
        <end position="135"/>
    </location>
</feature>
<dbReference type="InterPro" id="IPR012160">
    <property type="entry name" value="LtaS-like"/>
</dbReference>
<dbReference type="AlphaFoldDB" id="A0A9X3WDK5"/>